<feature type="compositionally biased region" description="Polar residues" evidence="1">
    <location>
        <begin position="295"/>
        <end position="306"/>
    </location>
</feature>
<evidence type="ECO:0000256" key="1">
    <source>
        <dbReference type="SAM" id="MobiDB-lite"/>
    </source>
</evidence>
<dbReference type="AlphaFoldDB" id="A0A376CV73"/>
<dbReference type="InterPro" id="IPR021421">
    <property type="entry name" value="DUF3071"/>
</dbReference>
<organism evidence="3 4">
    <name type="scientific">Corynebacterium minutissimum</name>
    <dbReference type="NCBI Taxonomy" id="38301"/>
    <lineage>
        <taxon>Bacteria</taxon>
        <taxon>Bacillati</taxon>
        <taxon>Actinomycetota</taxon>
        <taxon>Actinomycetes</taxon>
        <taxon>Mycobacteriales</taxon>
        <taxon>Corynebacteriaceae</taxon>
        <taxon>Corynebacterium</taxon>
    </lineage>
</organism>
<evidence type="ECO:0000313" key="4">
    <source>
        <dbReference type="Proteomes" id="UP000254287"/>
    </source>
</evidence>
<feature type="domain" description="DUF3071" evidence="2">
    <location>
        <begin position="1"/>
        <end position="227"/>
    </location>
</feature>
<reference evidence="3 4" key="1">
    <citation type="submission" date="2018-06" db="EMBL/GenBank/DDBJ databases">
        <authorList>
            <consortium name="Pathogen Informatics"/>
            <person name="Doyle S."/>
        </authorList>
    </citation>
    <scope>NUCLEOTIDE SEQUENCE [LARGE SCALE GENOMIC DNA]</scope>
    <source>
        <strain evidence="3 4">NCTC10289</strain>
    </source>
</reference>
<dbReference type="Pfam" id="PF11268">
    <property type="entry name" value="DUF3071"/>
    <property type="match status" value="1"/>
</dbReference>
<feature type="compositionally biased region" description="Basic and acidic residues" evidence="1">
    <location>
        <begin position="264"/>
        <end position="288"/>
    </location>
</feature>
<dbReference type="EMBL" id="UFXP01000001">
    <property type="protein sequence ID" value="STC75899.1"/>
    <property type="molecule type" value="Genomic_DNA"/>
</dbReference>
<protein>
    <submittedName>
        <fullName evidence="3">Protein of uncharacterized function (DUF3071)</fullName>
    </submittedName>
</protein>
<feature type="region of interest" description="Disordered" evidence="1">
    <location>
        <begin position="39"/>
        <end position="89"/>
    </location>
</feature>
<dbReference type="RefSeq" id="WP_115021438.1">
    <property type="nucleotide sequence ID" value="NZ_CP069533.1"/>
</dbReference>
<accession>A0A376CV73</accession>
<dbReference type="NCBIfam" id="NF040712">
    <property type="entry name" value="SepH"/>
    <property type="match status" value="1"/>
</dbReference>
<proteinExistence type="predicted"/>
<dbReference type="Proteomes" id="UP000254287">
    <property type="component" value="Unassembled WGS sequence"/>
</dbReference>
<feature type="region of interest" description="Disordered" evidence="1">
    <location>
        <begin position="264"/>
        <end position="404"/>
    </location>
</feature>
<feature type="compositionally biased region" description="Basic and acidic residues" evidence="1">
    <location>
        <begin position="335"/>
        <end position="345"/>
    </location>
</feature>
<evidence type="ECO:0000313" key="3">
    <source>
        <dbReference type="EMBL" id="STC75899.1"/>
    </source>
</evidence>
<sequence length="404" mass="43572">MREIFLAPSDSTDTSLVLRAEDGEEFFLEVTDELRELLAPASSTSAVDSPDPADAPADGAAVQDTQQTDAGTEVDAAETQEPAQVHSTGLHTVMPSSYKSQEAEASSASSQPISLRPNEIQARIRAGASAAEIAEELGVPESRIEPFAHPVLLERARIADVAKQAHPIREDGPAKLTLWEILATAFAARGHSLSESTWDAYRHQGEPWILRITWKAGLSSNEAEWTFKQTMTSPATVEARNSVAADLTDPDFVQPVRSLTSVGRGERYDEAIDGREQFGEREDIESARAGDPSVTDLSVYSGSASDAESEDHYAEPSVLPSPRGGEEPAADAEDDASRGTSEKDAPAAAAEPDAAQDKDSAVDEDFLQNPDPEPKPTKRRRKAVTPHWEDVLLGVRANTKRPRE</sequence>
<dbReference type="InterPro" id="IPR047682">
    <property type="entry name" value="SepH-like"/>
</dbReference>
<feature type="compositionally biased region" description="Low complexity" evidence="1">
    <location>
        <begin position="39"/>
        <end position="61"/>
    </location>
</feature>
<gene>
    <name evidence="3" type="ORF">NCTC10289_00811</name>
</gene>
<evidence type="ECO:0000259" key="2">
    <source>
        <dbReference type="Pfam" id="PF11268"/>
    </source>
</evidence>
<name>A0A376CV73_9CORY</name>